<evidence type="ECO:0000313" key="1">
    <source>
        <dbReference type="EMBL" id="KAJ7783959.1"/>
    </source>
</evidence>
<dbReference type="Proteomes" id="UP001215280">
    <property type="component" value="Unassembled WGS sequence"/>
</dbReference>
<evidence type="ECO:0000313" key="2">
    <source>
        <dbReference type="Proteomes" id="UP001215280"/>
    </source>
</evidence>
<sequence>MMLRALAKRKARSATRVLSRPWLGCLTRTCIGSPPESRSAATTKPELPQLTIPEDSTERLVPSDFSQYLEPLYKYGWRLKVMPEQPRGALVQMFQFPNFNDLLAFSEISQDAPAGDIIISTMGKNLKARVWLHSPEGVTRELIRCAVETEMDYRKVVGVDAVPAPGRGSRFRFRSLATLQALITKCTEKSRRPAPAGNRVPIQPVLLPAVPPIPNSPLPSITEADLATYILPLLMNGWSIMGPPDTDISVPFGWVPCLARAYRFTTHSVARRFLRAAAAVMPSPTLGSLAGVHIQTHSTPGLHEVRLRSVSELAPGAPKNYGISLADVHFAVDVDNEFYRNWVGLANNTILTDRGVPRSTEEVWTKSPDFSSW</sequence>
<comment type="caution">
    <text evidence="1">The sequence shown here is derived from an EMBL/GenBank/DDBJ whole genome shotgun (WGS) entry which is preliminary data.</text>
</comment>
<name>A0AAD7KEH9_9AGAR</name>
<proteinExistence type="predicted"/>
<dbReference type="AlphaFoldDB" id="A0AAD7KEH9"/>
<reference evidence="1" key="1">
    <citation type="submission" date="2023-03" db="EMBL/GenBank/DDBJ databases">
        <title>Massive genome expansion in bonnet fungi (Mycena s.s.) driven by repeated elements and novel gene families across ecological guilds.</title>
        <authorList>
            <consortium name="Lawrence Berkeley National Laboratory"/>
            <person name="Harder C.B."/>
            <person name="Miyauchi S."/>
            <person name="Viragh M."/>
            <person name="Kuo A."/>
            <person name="Thoen E."/>
            <person name="Andreopoulos B."/>
            <person name="Lu D."/>
            <person name="Skrede I."/>
            <person name="Drula E."/>
            <person name="Henrissat B."/>
            <person name="Morin E."/>
            <person name="Kohler A."/>
            <person name="Barry K."/>
            <person name="LaButti K."/>
            <person name="Morin E."/>
            <person name="Salamov A."/>
            <person name="Lipzen A."/>
            <person name="Mereny Z."/>
            <person name="Hegedus B."/>
            <person name="Baldrian P."/>
            <person name="Stursova M."/>
            <person name="Weitz H."/>
            <person name="Taylor A."/>
            <person name="Grigoriev I.V."/>
            <person name="Nagy L.G."/>
            <person name="Martin F."/>
            <person name="Kauserud H."/>
        </authorList>
    </citation>
    <scope>NUCLEOTIDE SEQUENCE</scope>
    <source>
        <strain evidence="1">CBHHK188m</strain>
    </source>
</reference>
<dbReference type="EMBL" id="JARJLG010000002">
    <property type="protein sequence ID" value="KAJ7783959.1"/>
    <property type="molecule type" value="Genomic_DNA"/>
</dbReference>
<accession>A0AAD7KEH9</accession>
<organism evidence="1 2">
    <name type="scientific">Mycena maculata</name>
    <dbReference type="NCBI Taxonomy" id="230809"/>
    <lineage>
        <taxon>Eukaryota</taxon>
        <taxon>Fungi</taxon>
        <taxon>Dikarya</taxon>
        <taxon>Basidiomycota</taxon>
        <taxon>Agaricomycotina</taxon>
        <taxon>Agaricomycetes</taxon>
        <taxon>Agaricomycetidae</taxon>
        <taxon>Agaricales</taxon>
        <taxon>Marasmiineae</taxon>
        <taxon>Mycenaceae</taxon>
        <taxon>Mycena</taxon>
    </lineage>
</organism>
<protein>
    <submittedName>
        <fullName evidence="1">Uncharacterized protein</fullName>
    </submittedName>
</protein>
<gene>
    <name evidence="1" type="ORF">DFH07DRAFT_789704</name>
</gene>
<keyword evidence="2" id="KW-1185">Reference proteome</keyword>